<evidence type="ECO:0000313" key="2">
    <source>
        <dbReference type="EMBL" id="SVA45941.1"/>
    </source>
</evidence>
<dbReference type="Pfam" id="PF16747">
    <property type="entry name" value="Adhesin_E"/>
    <property type="match status" value="1"/>
</dbReference>
<dbReference type="AlphaFoldDB" id="A0A381W0Q6"/>
<sequence length="122" mass="14064">MTVLGDWTKIFDSDDGSSFYVDHNLLTKHKSFIYFWSLANLNGTDVDGDKSALLLKKLNCEVPETLLLKLIMYKEHMAEGDSKTHTFSEQEWEIPPTRSPHARAVQWACDYILVENNDEKIL</sequence>
<dbReference type="EMBL" id="UINC01010316">
    <property type="protein sequence ID" value="SVA45941.1"/>
    <property type="molecule type" value="Genomic_DNA"/>
</dbReference>
<protein>
    <recommendedName>
        <fullName evidence="1">Surface-adhesin protein E-like domain-containing protein</fullName>
    </recommendedName>
</protein>
<proteinExistence type="predicted"/>
<reference evidence="2" key="1">
    <citation type="submission" date="2018-05" db="EMBL/GenBank/DDBJ databases">
        <authorList>
            <person name="Lanie J.A."/>
            <person name="Ng W.-L."/>
            <person name="Kazmierczak K.M."/>
            <person name="Andrzejewski T.M."/>
            <person name="Davidsen T.M."/>
            <person name="Wayne K.J."/>
            <person name="Tettelin H."/>
            <person name="Glass J.I."/>
            <person name="Rusch D."/>
            <person name="Podicherti R."/>
            <person name="Tsui H.-C.T."/>
            <person name="Winkler M.E."/>
        </authorList>
    </citation>
    <scope>NUCLEOTIDE SEQUENCE</scope>
</reference>
<organism evidence="2">
    <name type="scientific">marine metagenome</name>
    <dbReference type="NCBI Taxonomy" id="408172"/>
    <lineage>
        <taxon>unclassified sequences</taxon>
        <taxon>metagenomes</taxon>
        <taxon>ecological metagenomes</taxon>
    </lineage>
</organism>
<gene>
    <name evidence="2" type="ORF">METZ01_LOCUS98795</name>
</gene>
<dbReference type="InterPro" id="IPR031939">
    <property type="entry name" value="Adhesin_E-like"/>
</dbReference>
<feature type="domain" description="Surface-adhesin protein E-like" evidence="1">
    <location>
        <begin position="7"/>
        <end position="109"/>
    </location>
</feature>
<evidence type="ECO:0000259" key="1">
    <source>
        <dbReference type="Pfam" id="PF16747"/>
    </source>
</evidence>
<name>A0A381W0Q6_9ZZZZ</name>
<accession>A0A381W0Q6</accession>